<keyword evidence="2" id="KW-1185">Reference proteome</keyword>
<sequence>MENRDGTSGKTVDVVDPALSYAIHTSPPVAGGTVRFDYTLRGYFPGSWPTLATLQSSALNTYPGVQTKISVKPWKPREIPRRRPF</sequence>
<organism evidence="1 2">
    <name type="scientific">Leifsonia xyli subsp. cynodontis DSM 46306</name>
    <dbReference type="NCBI Taxonomy" id="1389489"/>
    <lineage>
        <taxon>Bacteria</taxon>
        <taxon>Bacillati</taxon>
        <taxon>Actinomycetota</taxon>
        <taxon>Actinomycetes</taxon>
        <taxon>Micrococcales</taxon>
        <taxon>Microbacteriaceae</taxon>
        <taxon>Leifsonia</taxon>
    </lineage>
</organism>
<evidence type="ECO:0000313" key="1">
    <source>
        <dbReference type="EMBL" id="AGW40918.1"/>
    </source>
</evidence>
<accession>U3PBQ7</accession>
<name>U3PBQ7_LEIXC</name>
<proteinExistence type="predicted"/>
<dbReference type="Proteomes" id="UP000016743">
    <property type="component" value="Chromosome"/>
</dbReference>
<gene>
    <name evidence="1" type="ORF">O159_07450</name>
</gene>
<reference evidence="1 2" key="1">
    <citation type="journal article" date="2013" name="Genome Announc.">
        <title>Complete Genome Sequence of Leifsonia xyli subsp. cynodontis Strain DSM46306, a Gram-Positive Bacterial Pathogen of Grasses.</title>
        <authorList>
            <person name="Monteiro-Vitorello C.B."/>
            <person name="Zerillo M.M."/>
            <person name="Van Sluys M.A."/>
            <person name="Camargo L.E."/>
            <person name="Kitajima J.P."/>
        </authorList>
    </citation>
    <scope>NUCLEOTIDE SEQUENCE [LARGE SCALE GENOMIC DNA]</scope>
    <source>
        <strain evidence="1 2">DSM 46306</strain>
    </source>
</reference>
<dbReference type="HOGENOM" id="CLU_2508660_0_0_11"/>
<dbReference type="RefSeq" id="WP_021754348.1">
    <property type="nucleotide sequence ID" value="NC_022438.1"/>
</dbReference>
<dbReference type="KEGG" id="lxy:O159_07450"/>
<evidence type="ECO:0000313" key="2">
    <source>
        <dbReference type="Proteomes" id="UP000016743"/>
    </source>
</evidence>
<dbReference type="PATRIC" id="fig|1389489.3.peg.723"/>
<dbReference type="AlphaFoldDB" id="U3PBQ7"/>
<dbReference type="EMBL" id="CP006734">
    <property type="protein sequence ID" value="AGW40918.1"/>
    <property type="molecule type" value="Genomic_DNA"/>
</dbReference>
<protein>
    <submittedName>
        <fullName evidence="1">Uncharacterized protein</fullName>
    </submittedName>
</protein>